<dbReference type="SUPFAM" id="SSF53955">
    <property type="entry name" value="Lysozyme-like"/>
    <property type="match status" value="1"/>
</dbReference>
<organism evidence="2">
    <name type="scientific">mine drainage metagenome</name>
    <dbReference type="NCBI Taxonomy" id="410659"/>
    <lineage>
        <taxon>unclassified sequences</taxon>
        <taxon>metagenomes</taxon>
        <taxon>ecological metagenomes</taxon>
    </lineage>
</organism>
<comment type="caution">
    <text evidence="2">The sequence shown here is derived from an EMBL/GenBank/DDBJ whole genome shotgun (WGS) entry which is preliminary data.</text>
</comment>
<dbReference type="EMBL" id="MLJW01001487">
    <property type="protein sequence ID" value="OIQ78018.1"/>
    <property type="molecule type" value="Genomic_DNA"/>
</dbReference>
<accession>A0A1J5Q3Z5</accession>
<dbReference type="InterPro" id="IPR023346">
    <property type="entry name" value="Lysozyme-like_dom_sf"/>
</dbReference>
<feature type="domain" description="Transglycosylase SLT" evidence="1">
    <location>
        <begin position="118"/>
        <end position="183"/>
    </location>
</feature>
<reference evidence="2" key="1">
    <citation type="submission" date="2016-10" db="EMBL/GenBank/DDBJ databases">
        <title>Sequence of Gallionella enrichment culture.</title>
        <authorList>
            <person name="Poehlein A."/>
            <person name="Muehling M."/>
            <person name="Daniel R."/>
        </authorList>
    </citation>
    <scope>NUCLEOTIDE SEQUENCE</scope>
</reference>
<proteinExistence type="predicted"/>
<dbReference type="AlphaFoldDB" id="A0A1J5Q3Z5"/>
<sequence>MFARPIQVAVAVVIAIGSVSTAAYASDASLVTTTPDQTVTTASDQNDLLPANRKEIAALSTTTSTSVVSADLHASVIANVLPKNVISELDVVLARTSSGAKFVASKLNALSYKWSTSQMSCLITLWSRESHWNFQSRNKRSGAYGIPQANPGTKMASAGSDWRVNPITQIKWGMSYVKSRYGSPCGALSKSNRFGWY</sequence>
<gene>
    <name evidence="2" type="ORF">GALL_402850</name>
</gene>
<dbReference type="Pfam" id="PF01464">
    <property type="entry name" value="SLT"/>
    <property type="match status" value="1"/>
</dbReference>
<evidence type="ECO:0000259" key="1">
    <source>
        <dbReference type="Pfam" id="PF01464"/>
    </source>
</evidence>
<evidence type="ECO:0000313" key="2">
    <source>
        <dbReference type="EMBL" id="OIQ78018.1"/>
    </source>
</evidence>
<protein>
    <recommendedName>
        <fullName evidence="1">Transglycosylase SLT domain-containing protein</fullName>
    </recommendedName>
</protein>
<dbReference type="InterPro" id="IPR008258">
    <property type="entry name" value="Transglycosylase_SLT_dom_1"/>
</dbReference>
<name>A0A1J5Q3Z5_9ZZZZ</name>